<comment type="catalytic activity">
    <reaction evidence="1">
        <text>ATP + protein L-histidine = ADP + protein N-phospho-L-histidine.</text>
        <dbReference type="EC" id="2.7.13.3"/>
    </reaction>
</comment>
<dbReference type="GO" id="GO:0004673">
    <property type="term" value="F:protein histidine kinase activity"/>
    <property type="evidence" value="ECO:0007669"/>
    <property type="project" value="UniProtKB-EC"/>
</dbReference>
<protein>
    <recommendedName>
        <fullName evidence="2">histidine kinase</fullName>
        <ecNumber evidence="2">2.7.13.3</ecNumber>
    </recommendedName>
</protein>
<feature type="transmembrane region" description="Helical" evidence="6">
    <location>
        <begin position="64"/>
        <end position="90"/>
    </location>
</feature>
<gene>
    <name evidence="7" type="ORF">OM076_01030</name>
</gene>
<dbReference type="Proteomes" id="UP001149140">
    <property type="component" value="Unassembled WGS sequence"/>
</dbReference>
<feature type="transmembrane region" description="Helical" evidence="6">
    <location>
        <begin position="117"/>
        <end position="146"/>
    </location>
</feature>
<evidence type="ECO:0000256" key="4">
    <source>
        <dbReference type="ARBA" id="ARBA00022777"/>
    </source>
</evidence>
<keyword evidence="8" id="KW-1185">Reference proteome</keyword>
<feature type="transmembrane region" description="Helical" evidence="6">
    <location>
        <begin position="188"/>
        <end position="209"/>
    </location>
</feature>
<evidence type="ECO:0000313" key="8">
    <source>
        <dbReference type="Proteomes" id="UP001149140"/>
    </source>
</evidence>
<evidence type="ECO:0000256" key="1">
    <source>
        <dbReference type="ARBA" id="ARBA00000085"/>
    </source>
</evidence>
<keyword evidence="3" id="KW-0808">Transferase</keyword>
<dbReference type="AlphaFoldDB" id="A0A9X3MNF1"/>
<dbReference type="InterPro" id="IPR050482">
    <property type="entry name" value="Sensor_HK_TwoCompSys"/>
</dbReference>
<dbReference type="Gene3D" id="3.30.565.10">
    <property type="entry name" value="Histidine kinase-like ATPase, C-terminal domain"/>
    <property type="match status" value="1"/>
</dbReference>
<dbReference type="SUPFAM" id="SSF55874">
    <property type="entry name" value="ATPase domain of HSP90 chaperone/DNA topoisomerase II/histidine kinase"/>
    <property type="match status" value="1"/>
</dbReference>
<proteinExistence type="predicted"/>
<evidence type="ECO:0000313" key="7">
    <source>
        <dbReference type="EMBL" id="MDA0158831.1"/>
    </source>
</evidence>
<sequence>MAQGALTRSAAGVGILALGAAAEAVAPAATPFATTLDWAVGAALGGGGAWLLDRAPAAGRLALLAAITWYLGTLAGASTGALAAVCVLAYRGPLLHLLLSVPSGRVPGARGRALPTAAWIAGLLGPVVAGPATAGIAATVAAVLFARARRSAAGRRQALLATAAAAAGLSAMWWLAALNLASHTTLLVLNDVIVLGAGVVALAACAGAWERQAAGKLVIELAADRRPDRPVTAQLARALGDPDLDLRYGVPDVGWVDERGHAVPAPDGHPVTRAAVPGGGEVALLHGAVGPGDLRLAAAAAAAAALALDSARLEAAVQTHAADVRASRRRLLTAADAERRALEQRLSDGPLAGLRRVDRLLDESPGTLTGALRDELRAATAELTDLGHGLYPPALTRADLPGALEEMARRSPVSTTLRITGDLQILTDELRATTWFVCSEALANVARHARARHATVTVQVNSTTLLIEIRDDGHGRATPTRGLRGLADRIEALTGTFTVDSPAGGPTTIYARLPI</sequence>
<dbReference type="GO" id="GO:0000160">
    <property type="term" value="P:phosphorelay signal transduction system"/>
    <property type="evidence" value="ECO:0007669"/>
    <property type="project" value="UniProtKB-KW"/>
</dbReference>
<dbReference type="PANTHER" id="PTHR24421">
    <property type="entry name" value="NITRATE/NITRITE SENSOR PROTEIN NARX-RELATED"/>
    <property type="match status" value="1"/>
</dbReference>
<dbReference type="RefSeq" id="WP_270037430.1">
    <property type="nucleotide sequence ID" value="NZ_JAPDOD010000001.1"/>
</dbReference>
<evidence type="ECO:0000256" key="2">
    <source>
        <dbReference type="ARBA" id="ARBA00012438"/>
    </source>
</evidence>
<comment type="caution">
    <text evidence="7">The sequence shown here is derived from an EMBL/GenBank/DDBJ whole genome shotgun (WGS) entry which is preliminary data.</text>
</comment>
<keyword evidence="4" id="KW-0418">Kinase</keyword>
<evidence type="ECO:0000256" key="5">
    <source>
        <dbReference type="ARBA" id="ARBA00023012"/>
    </source>
</evidence>
<evidence type="ECO:0000256" key="6">
    <source>
        <dbReference type="SAM" id="Phobius"/>
    </source>
</evidence>
<dbReference type="EC" id="2.7.13.3" evidence="2"/>
<dbReference type="EMBL" id="JAPDOD010000001">
    <property type="protein sequence ID" value="MDA0158831.1"/>
    <property type="molecule type" value="Genomic_DNA"/>
</dbReference>
<dbReference type="PANTHER" id="PTHR24421:SF10">
    <property type="entry name" value="NITRATE_NITRITE SENSOR PROTEIN NARQ"/>
    <property type="match status" value="1"/>
</dbReference>
<evidence type="ECO:0000256" key="3">
    <source>
        <dbReference type="ARBA" id="ARBA00022679"/>
    </source>
</evidence>
<keyword evidence="6" id="KW-0472">Membrane</keyword>
<accession>A0A9X3MNF1</accession>
<feature type="transmembrane region" description="Helical" evidence="6">
    <location>
        <begin position="158"/>
        <end position="176"/>
    </location>
</feature>
<dbReference type="CDD" id="cd16917">
    <property type="entry name" value="HATPase_UhpB-NarQ-NarX-like"/>
    <property type="match status" value="1"/>
</dbReference>
<organism evidence="7 8">
    <name type="scientific">Solirubrobacter ginsenosidimutans</name>
    <dbReference type="NCBI Taxonomy" id="490573"/>
    <lineage>
        <taxon>Bacteria</taxon>
        <taxon>Bacillati</taxon>
        <taxon>Actinomycetota</taxon>
        <taxon>Thermoleophilia</taxon>
        <taxon>Solirubrobacterales</taxon>
        <taxon>Solirubrobacteraceae</taxon>
        <taxon>Solirubrobacter</taxon>
    </lineage>
</organism>
<dbReference type="InterPro" id="IPR036890">
    <property type="entry name" value="HATPase_C_sf"/>
</dbReference>
<keyword evidence="6" id="KW-1133">Transmembrane helix</keyword>
<reference evidence="7" key="1">
    <citation type="submission" date="2022-10" db="EMBL/GenBank/DDBJ databases">
        <title>The WGS of Solirubrobacter ginsenosidimutans DSM 21036.</title>
        <authorList>
            <person name="Jiang Z."/>
        </authorList>
    </citation>
    <scope>NUCLEOTIDE SEQUENCE</scope>
    <source>
        <strain evidence="7">DSM 21036</strain>
    </source>
</reference>
<keyword evidence="5" id="KW-0902">Two-component regulatory system</keyword>
<keyword evidence="6" id="KW-0812">Transmembrane</keyword>
<name>A0A9X3MNF1_9ACTN</name>